<dbReference type="SUPFAM" id="SSF55874">
    <property type="entry name" value="ATPase domain of HSP90 chaperone/DNA topoisomerase II/histidine kinase"/>
    <property type="match status" value="1"/>
</dbReference>
<dbReference type="InParanoid" id="F1Z980"/>
<evidence type="ECO:0000259" key="9">
    <source>
        <dbReference type="PROSITE" id="PS50109"/>
    </source>
</evidence>
<dbReference type="GO" id="GO:0004721">
    <property type="term" value="F:phosphoprotein phosphatase activity"/>
    <property type="evidence" value="ECO:0007669"/>
    <property type="project" value="TreeGrafter"/>
</dbReference>
<dbReference type="SMART" id="SM00388">
    <property type="entry name" value="HisKA"/>
    <property type="match status" value="1"/>
</dbReference>
<gene>
    <name evidence="10" type="ORF">Y88_0962</name>
</gene>
<evidence type="ECO:0000256" key="2">
    <source>
        <dbReference type="ARBA" id="ARBA00012438"/>
    </source>
</evidence>
<dbReference type="GO" id="GO:0005886">
    <property type="term" value="C:plasma membrane"/>
    <property type="evidence" value="ECO:0007669"/>
    <property type="project" value="TreeGrafter"/>
</dbReference>
<evidence type="ECO:0000256" key="3">
    <source>
        <dbReference type="ARBA" id="ARBA00022553"/>
    </source>
</evidence>
<reference evidence="10 11" key="1">
    <citation type="journal article" date="2012" name="J. Bacteriol.">
        <title>Draft Genome Sequence of Novosphingobium nitrogenifigens Y88T.</title>
        <authorList>
            <person name="Strabala T.J."/>
            <person name="Macdonald L."/>
            <person name="Liu V."/>
            <person name="Smit A.M."/>
        </authorList>
    </citation>
    <scope>NUCLEOTIDE SEQUENCE [LARGE SCALE GENOMIC DNA]</scope>
    <source>
        <strain evidence="10 11">DSM 19370</strain>
    </source>
</reference>
<dbReference type="Gene3D" id="1.10.287.130">
    <property type="match status" value="1"/>
</dbReference>
<dbReference type="Pfam" id="PF02518">
    <property type="entry name" value="HATPase_c"/>
    <property type="match status" value="1"/>
</dbReference>
<dbReference type="HOGENOM" id="CLU_000445_89_2_5"/>
<dbReference type="FunFam" id="1.10.287.130:FF:000001">
    <property type="entry name" value="Two-component sensor histidine kinase"/>
    <property type="match status" value="1"/>
</dbReference>
<dbReference type="PROSITE" id="PS50109">
    <property type="entry name" value="HIS_KIN"/>
    <property type="match status" value="1"/>
</dbReference>
<keyword evidence="3" id="KW-0597">Phosphoprotein</keyword>
<dbReference type="InterPro" id="IPR050351">
    <property type="entry name" value="BphY/WalK/GraS-like"/>
</dbReference>
<evidence type="ECO:0000256" key="7">
    <source>
        <dbReference type="ARBA" id="ARBA00023136"/>
    </source>
</evidence>
<accession>F1Z980</accession>
<comment type="catalytic activity">
    <reaction evidence="1">
        <text>ATP + protein L-histidine = ADP + protein N-phospho-L-histidine.</text>
        <dbReference type="EC" id="2.7.13.3"/>
    </reaction>
</comment>
<keyword evidence="5 10" id="KW-0418">Kinase</keyword>
<dbReference type="CDD" id="cd00082">
    <property type="entry name" value="HisKA"/>
    <property type="match status" value="1"/>
</dbReference>
<feature type="compositionally biased region" description="Polar residues" evidence="8">
    <location>
        <begin position="1"/>
        <end position="18"/>
    </location>
</feature>
<sequence length="431" mass="46849">MNALLPNNSESAPSSQPASGAKAHAGFRLSGPPWSGIVVALITGVGMLVANADPVLIVAVMILWLGSLWLSQPEPVIQVRVAQEGSVSRQAMVDLIEPFGVPVMMLEGQRIVAANAASREELGQHIVGQDARMALRHPEAITLLDSPEGTVTVRGLTSPRSIWQVRRVPIDKSYSLIELVNRTAEADISRAHTDFVANASHELRTPLASIIGYIETLSDPEAKIDAATSARFHATVLREAKRLQHLVEDLMSLSRIEAEKHDIPRDRVDLGQLAASIGAEVDATLGEERIIVSTDEAIVQGDRQQLDQVIRNLIDNSMKYGDPKQPVEVHVARDGREAVLSVTDHGEGIHPDHIPYLTRRFYRTDPGRSRMAGGTGLGLAIVKHIVERHRGKLDVTSKLGSGTTVTVRLGLVSMPLKDQARDEQTPDRELS</sequence>
<dbReference type="InterPro" id="IPR036890">
    <property type="entry name" value="HATPase_C_sf"/>
</dbReference>
<dbReference type="GO" id="GO:0000155">
    <property type="term" value="F:phosphorelay sensor kinase activity"/>
    <property type="evidence" value="ECO:0007669"/>
    <property type="project" value="InterPro"/>
</dbReference>
<dbReference type="PANTHER" id="PTHR45453">
    <property type="entry name" value="PHOSPHATE REGULON SENSOR PROTEIN PHOR"/>
    <property type="match status" value="1"/>
</dbReference>
<dbReference type="GO" id="GO:0016036">
    <property type="term" value="P:cellular response to phosphate starvation"/>
    <property type="evidence" value="ECO:0007669"/>
    <property type="project" value="TreeGrafter"/>
</dbReference>
<dbReference type="EMBL" id="AEWJ01000038">
    <property type="protein sequence ID" value="EGD58900.1"/>
    <property type="molecule type" value="Genomic_DNA"/>
</dbReference>
<feature type="domain" description="Histidine kinase" evidence="9">
    <location>
        <begin position="198"/>
        <end position="413"/>
    </location>
</feature>
<dbReference type="FunCoup" id="F1Z980">
    <property type="interactions" value="599"/>
</dbReference>
<dbReference type="Proteomes" id="UP000004728">
    <property type="component" value="Unassembled WGS sequence"/>
</dbReference>
<dbReference type="Pfam" id="PF00512">
    <property type="entry name" value="HisKA"/>
    <property type="match status" value="1"/>
</dbReference>
<dbReference type="PRINTS" id="PR00344">
    <property type="entry name" value="BCTRLSENSOR"/>
</dbReference>
<evidence type="ECO:0000256" key="4">
    <source>
        <dbReference type="ARBA" id="ARBA00022679"/>
    </source>
</evidence>
<dbReference type="EC" id="2.7.13.3" evidence="2"/>
<dbReference type="FunFam" id="3.30.565.10:FF:000006">
    <property type="entry name" value="Sensor histidine kinase WalK"/>
    <property type="match status" value="1"/>
</dbReference>
<evidence type="ECO:0000256" key="5">
    <source>
        <dbReference type="ARBA" id="ARBA00022777"/>
    </source>
</evidence>
<name>F1Z980_9SPHN</name>
<keyword evidence="7" id="KW-0472">Membrane</keyword>
<evidence type="ECO:0000256" key="6">
    <source>
        <dbReference type="ARBA" id="ARBA00023012"/>
    </source>
</evidence>
<dbReference type="InterPro" id="IPR036097">
    <property type="entry name" value="HisK_dim/P_sf"/>
</dbReference>
<keyword evidence="6" id="KW-0902">Two-component regulatory system</keyword>
<dbReference type="SUPFAM" id="SSF47384">
    <property type="entry name" value="Homodimeric domain of signal transducing histidine kinase"/>
    <property type="match status" value="1"/>
</dbReference>
<dbReference type="InterPro" id="IPR003594">
    <property type="entry name" value="HATPase_dom"/>
</dbReference>
<feature type="region of interest" description="Disordered" evidence="8">
    <location>
        <begin position="1"/>
        <end position="24"/>
    </location>
</feature>
<dbReference type="InterPro" id="IPR004358">
    <property type="entry name" value="Sig_transdc_His_kin-like_C"/>
</dbReference>
<keyword evidence="11" id="KW-1185">Reference proteome</keyword>
<dbReference type="Gene3D" id="3.30.565.10">
    <property type="entry name" value="Histidine kinase-like ATPase, C-terminal domain"/>
    <property type="match status" value="1"/>
</dbReference>
<evidence type="ECO:0000256" key="1">
    <source>
        <dbReference type="ARBA" id="ARBA00000085"/>
    </source>
</evidence>
<dbReference type="RefSeq" id="WP_008065959.1">
    <property type="nucleotide sequence ID" value="NZ_AQWK01000001.1"/>
</dbReference>
<keyword evidence="4" id="KW-0808">Transferase</keyword>
<dbReference type="InterPro" id="IPR003661">
    <property type="entry name" value="HisK_dim/P_dom"/>
</dbReference>
<evidence type="ECO:0000313" key="11">
    <source>
        <dbReference type="Proteomes" id="UP000004728"/>
    </source>
</evidence>
<dbReference type="STRING" id="983920.Y88_0962"/>
<dbReference type="eggNOG" id="COG5002">
    <property type="taxonomic scope" value="Bacteria"/>
</dbReference>
<evidence type="ECO:0000313" key="10">
    <source>
        <dbReference type="EMBL" id="EGD58900.1"/>
    </source>
</evidence>
<dbReference type="SMART" id="SM00387">
    <property type="entry name" value="HATPase_c"/>
    <property type="match status" value="1"/>
</dbReference>
<dbReference type="OrthoDB" id="9797304at2"/>
<dbReference type="PANTHER" id="PTHR45453:SF1">
    <property type="entry name" value="PHOSPHATE REGULON SENSOR PROTEIN PHOR"/>
    <property type="match status" value="1"/>
</dbReference>
<organism evidence="10 11">
    <name type="scientific">Novosphingobium nitrogenifigens DSM 19370</name>
    <dbReference type="NCBI Taxonomy" id="983920"/>
    <lineage>
        <taxon>Bacteria</taxon>
        <taxon>Pseudomonadati</taxon>
        <taxon>Pseudomonadota</taxon>
        <taxon>Alphaproteobacteria</taxon>
        <taxon>Sphingomonadales</taxon>
        <taxon>Sphingomonadaceae</taxon>
        <taxon>Novosphingobium</taxon>
    </lineage>
</organism>
<evidence type="ECO:0000256" key="8">
    <source>
        <dbReference type="SAM" id="MobiDB-lite"/>
    </source>
</evidence>
<dbReference type="AlphaFoldDB" id="F1Z980"/>
<protein>
    <recommendedName>
        <fullName evidence="2">histidine kinase</fullName>
        <ecNumber evidence="2">2.7.13.3</ecNumber>
    </recommendedName>
</protein>
<comment type="caution">
    <text evidence="10">The sequence shown here is derived from an EMBL/GenBank/DDBJ whole genome shotgun (WGS) entry which is preliminary data.</text>
</comment>
<dbReference type="InterPro" id="IPR005467">
    <property type="entry name" value="His_kinase_dom"/>
</dbReference>
<proteinExistence type="predicted"/>